<sequence length="190" mass="21846">MSQLPRALLFPRLASVGRLRLLHTTTAVKSGGGDVWWGPEKAAGREVVGYGARGDPGSYSDRLDYWYPTIRFRKDDGVITPIRAKEKGDWKQLSTEEKKLLYRYSYRATLAEFNAPTGYWKPAAAWSFSIMAVVLAYFVLLHQTVYKGLNPPTMSNEYKEAMLERQIDMHSEPITGPAYKWDYEKKQWKK</sequence>
<name>A0A914WYZ1_9BILA</name>
<dbReference type="PANTHER" id="PTHR10707:SF10">
    <property type="entry name" value="CYTOCHROME C OXIDASE SUBUNIT 4"/>
    <property type="match status" value="1"/>
</dbReference>
<accession>A0A914WYZ1</accession>
<comment type="subunit">
    <text evidence="10">Component of the cytochrome c oxidase (complex IV, CIV), a multisubunit enzyme composed of 14 subunits.</text>
</comment>
<organism evidence="11 12">
    <name type="scientific">Plectus sambesii</name>
    <dbReference type="NCBI Taxonomy" id="2011161"/>
    <lineage>
        <taxon>Eukaryota</taxon>
        <taxon>Metazoa</taxon>
        <taxon>Ecdysozoa</taxon>
        <taxon>Nematoda</taxon>
        <taxon>Chromadorea</taxon>
        <taxon>Plectida</taxon>
        <taxon>Plectina</taxon>
        <taxon>Plectoidea</taxon>
        <taxon>Plectidae</taxon>
        <taxon>Plectus</taxon>
    </lineage>
</organism>
<dbReference type="GO" id="GO:0006123">
    <property type="term" value="P:mitochondrial electron transport, cytochrome c to oxygen"/>
    <property type="evidence" value="ECO:0007669"/>
    <property type="project" value="InterPro"/>
</dbReference>
<dbReference type="SUPFAM" id="SSF81406">
    <property type="entry name" value="Mitochondrial cytochrome c oxidase subunit IV"/>
    <property type="match status" value="1"/>
</dbReference>
<evidence type="ECO:0000256" key="2">
    <source>
        <dbReference type="ARBA" id="ARBA00008135"/>
    </source>
</evidence>
<dbReference type="PRINTS" id="PR01873">
    <property type="entry name" value="CYTCOXIDASE4"/>
</dbReference>
<dbReference type="CDD" id="cd00922">
    <property type="entry name" value="Cyt_c_Oxidase_IV"/>
    <property type="match status" value="1"/>
</dbReference>
<evidence type="ECO:0000313" key="11">
    <source>
        <dbReference type="Proteomes" id="UP000887566"/>
    </source>
</evidence>
<evidence type="ECO:0000256" key="5">
    <source>
        <dbReference type="ARBA" id="ARBA00022946"/>
    </source>
</evidence>
<dbReference type="GO" id="GO:0045277">
    <property type="term" value="C:respiratory chain complex IV"/>
    <property type="evidence" value="ECO:0007669"/>
    <property type="project" value="InterPro"/>
</dbReference>
<proteinExistence type="inferred from homology"/>
<evidence type="ECO:0000313" key="12">
    <source>
        <dbReference type="WBParaSite" id="PSAMB.scaffold5970size10462.g27655.t1"/>
    </source>
</evidence>
<dbReference type="AlphaFoldDB" id="A0A914WYZ1"/>
<evidence type="ECO:0000256" key="8">
    <source>
        <dbReference type="ARBA" id="ARBA00023128"/>
    </source>
</evidence>
<dbReference type="PANTHER" id="PTHR10707">
    <property type="entry name" value="CYTOCHROME C OXIDASE SUBUNIT IV"/>
    <property type="match status" value="1"/>
</dbReference>
<dbReference type="Proteomes" id="UP000887566">
    <property type="component" value="Unplaced"/>
</dbReference>
<comment type="function">
    <text evidence="10">Component of the cytochrome c oxidase, the last enzyme in the mitochondrial electron transport chain which drives oxidative phosphorylation.</text>
</comment>
<keyword evidence="7" id="KW-0560">Oxidoreductase</keyword>
<keyword evidence="5" id="KW-0809">Transit peptide</keyword>
<protein>
    <recommendedName>
        <fullName evidence="10">Cytochrome c oxidase subunit 4</fullName>
    </recommendedName>
</protein>
<evidence type="ECO:0000256" key="7">
    <source>
        <dbReference type="ARBA" id="ARBA00023002"/>
    </source>
</evidence>
<comment type="subcellular location">
    <subcellularLocation>
        <location evidence="1 10">Mitochondrion inner membrane</location>
        <topology evidence="1 10">Single-pass membrane protein</topology>
    </subcellularLocation>
</comment>
<dbReference type="InterPro" id="IPR013288">
    <property type="entry name" value="Cyt_c_oxidase_su4"/>
</dbReference>
<reference evidence="12" key="1">
    <citation type="submission" date="2022-11" db="UniProtKB">
        <authorList>
            <consortium name="WormBaseParasite"/>
        </authorList>
    </citation>
    <scope>IDENTIFICATION</scope>
</reference>
<evidence type="ECO:0000256" key="9">
    <source>
        <dbReference type="ARBA" id="ARBA00023136"/>
    </source>
</evidence>
<dbReference type="GO" id="GO:0016491">
    <property type="term" value="F:oxidoreductase activity"/>
    <property type="evidence" value="ECO:0007669"/>
    <property type="project" value="UniProtKB-KW"/>
</dbReference>
<keyword evidence="4 10" id="KW-0999">Mitochondrion inner membrane</keyword>
<dbReference type="Gene3D" id="1.10.442.10">
    <property type="entry name" value="Cytochrome c oxidase subunit IV"/>
    <property type="match status" value="1"/>
</dbReference>
<evidence type="ECO:0000256" key="1">
    <source>
        <dbReference type="ARBA" id="ARBA00004434"/>
    </source>
</evidence>
<comment type="similarity">
    <text evidence="2 10">Belongs to the cytochrome c oxidase IV family.</text>
</comment>
<dbReference type="WBParaSite" id="PSAMB.scaffold5970size10462.g27655.t1">
    <property type="protein sequence ID" value="PSAMB.scaffold5970size10462.g27655.t1"/>
    <property type="gene ID" value="PSAMB.scaffold5970size10462.g27655"/>
</dbReference>
<dbReference type="Pfam" id="PF02936">
    <property type="entry name" value="COX4"/>
    <property type="match status" value="1"/>
</dbReference>
<keyword evidence="3 10" id="KW-0812">Transmembrane</keyword>
<evidence type="ECO:0000256" key="4">
    <source>
        <dbReference type="ARBA" id="ARBA00022792"/>
    </source>
</evidence>
<keyword evidence="8 10" id="KW-0496">Mitochondrion</keyword>
<dbReference type="InterPro" id="IPR004203">
    <property type="entry name" value="Cyt_c_oxidase_su4_fam"/>
</dbReference>
<evidence type="ECO:0000256" key="10">
    <source>
        <dbReference type="RuleBase" id="RU367145"/>
    </source>
</evidence>
<evidence type="ECO:0000256" key="3">
    <source>
        <dbReference type="ARBA" id="ARBA00022692"/>
    </source>
</evidence>
<feature type="transmembrane region" description="Helical" evidence="10">
    <location>
        <begin position="123"/>
        <end position="141"/>
    </location>
</feature>
<dbReference type="FunFam" id="1.10.442.10:FF:000001">
    <property type="entry name" value="Cytochrome c oxidase subunit 4 isoform 1"/>
    <property type="match status" value="1"/>
</dbReference>
<keyword evidence="6 10" id="KW-1133">Transmembrane helix</keyword>
<evidence type="ECO:0000256" key="6">
    <source>
        <dbReference type="ARBA" id="ARBA00022989"/>
    </source>
</evidence>
<dbReference type="InterPro" id="IPR036639">
    <property type="entry name" value="Cyt_c_oxidase_su4_sf"/>
</dbReference>
<comment type="pathway">
    <text evidence="10">Energy metabolism; oxidative phosphorylation.</text>
</comment>
<keyword evidence="9 10" id="KW-0472">Membrane</keyword>
<dbReference type="GO" id="GO:0005743">
    <property type="term" value="C:mitochondrial inner membrane"/>
    <property type="evidence" value="ECO:0007669"/>
    <property type="project" value="UniProtKB-SubCell"/>
</dbReference>
<keyword evidence="11" id="KW-1185">Reference proteome</keyword>